<dbReference type="EC" id="2.1.1.37" evidence="1"/>
<dbReference type="PANTHER" id="PTHR46098:SF1">
    <property type="entry name" value="TRNA (CYTOSINE(38)-C(5))-METHYLTRANSFERASE"/>
    <property type="match status" value="1"/>
</dbReference>
<dbReference type="InterPro" id="IPR001525">
    <property type="entry name" value="C5_MeTfrase"/>
</dbReference>
<dbReference type="PANTHER" id="PTHR46098">
    <property type="entry name" value="TRNA (CYTOSINE(38)-C(5))-METHYLTRANSFERASE"/>
    <property type="match status" value="1"/>
</dbReference>
<dbReference type="Proteomes" id="UP000236488">
    <property type="component" value="Unassembled WGS sequence"/>
</dbReference>
<evidence type="ECO:0000313" key="8">
    <source>
        <dbReference type="EMBL" id="PNV64403.1"/>
    </source>
</evidence>
<keyword evidence="5" id="KW-0680">Restriction system</keyword>
<organism evidence="8 9">
    <name type="scientific">Rubneribacter badeniensis</name>
    <dbReference type="NCBI Taxonomy" id="2070688"/>
    <lineage>
        <taxon>Bacteria</taxon>
        <taxon>Bacillati</taxon>
        <taxon>Actinomycetota</taxon>
        <taxon>Coriobacteriia</taxon>
        <taxon>Eggerthellales</taxon>
        <taxon>Eggerthellaceae</taxon>
        <taxon>Rubneribacter</taxon>
    </lineage>
</organism>
<dbReference type="NCBIfam" id="TIGR00675">
    <property type="entry name" value="dcm"/>
    <property type="match status" value="1"/>
</dbReference>
<evidence type="ECO:0000256" key="4">
    <source>
        <dbReference type="ARBA" id="ARBA00022691"/>
    </source>
</evidence>
<protein>
    <recommendedName>
        <fullName evidence="1">DNA (cytosine-5-)-methyltransferase</fullName>
        <ecNumber evidence="1">2.1.1.37</ecNumber>
    </recommendedName>
</protein>
<feature type="active site" evidence="6">
    <location>
        <position position="98"/>
    </location>
</feature>
<dbReference type="EMBL" id="PPEL01000103">
    <property type="protein sequence ID" value="PNV64403.1"/>
    <property type="molecule type" value="Genomic_DNA"/>
</dbReference>
<comment type="similarity">
    <text evidence="6 7">Belongs to the class I-like SAM-binding methyltransferase superfamily. C5-methyltransferase family.</text>
</comment>
<dbReference type="InterPro" id="IPR050750">
    <property type="entry name" value="C5-MTase"/>
</dbReference>
<name>A0A2K2U258_9ACTN</name>
<evidence type="ECO:0000256" key="3">
    <source>
        <dbReference type="ARBA" id="ARBA00022679"/>
    </source>
</evidence>
<dbReference type="InterPro" id="IPR029063">
    <property type="entry name" value="SAM-dependent_MTases_sf"/>
</dbReference>
<evidence type="ECO:0000256" key="1">
    <source>
        <dbReference type="ARBA" id="ARBA00011975"/>
    </source>
</evidence>
<accession>A0A2K2U258</accession>
<evidence type="ECO:0000256" key="5">
    <source>
        <dbReference type="ARBA" id="ARBA00022747"/>
    </source>
</evidence>
<dbReference type="SUPFAM" id="SSF53335">
    <property type="entry name" value="S-adenosyl-L-methionine-dependent methyltransferases"/>
    <property type="match status" value="1"/>
</dbReference>
<dbReference type="AlphaFoldDB" id="A0A2K2U258"/>
<keyword evidence="3 6" id="KW-0808">Transferase</keyword>
<comment type="caution">
    <text evidence="8">The sequence shown here is derived from an EMBL/GenBank/DDBJ whole genome shotgun (WGS) entry which is preliminary data.</text>
</comment>
<dbReference type="Pfam" id="PF00145">
    <property type="entry name" value="DNA_methylase"/>
    <property type="match status" value="1"/>
</dbReference>
<keyword evidence="2 6" id="KW-0489">Methyltransferase</keyword>
<reference evidence="8 9" key="1">
    <citation type="journal article" date="2018" name="Int. J. Syst. Evol. Microbiol.">
        <title>Rubneribacter badeniensis gen. nov., sp. nov. and Enteroscipio rubneri gen. nov., sp. nov., new members of the Eggerthellaceae isolated from human faeces.</title>
        <authorList>
            <person name="Danylec N."/>
            <person name="Gobl A."/>
            <person name="Stoll D.A."/>
            <person name="Hetzer B."/>
            <person name="Kulling S.E."/>
            <person name="Huch M."/>
        </authorList>
    </citation>
    <scope>NUCLEOTIDE SEQUENCE [LARGE SCALE GENOMIC DNA]</scope>
    <source>
        <strain evidence="8 9">ResAG-85</strain>
    </source>
</reference>
<evidence type="ECO:0000313" key="9">
    <source>
        <dbReference type="Proteomes" id="UP000236488"/>
    </source>
</evidence>
<sequence>MLVKGRSRERKGVSVKQCNIVPFPSRKTALEFFSGIGLARAGMQKVGVQTIWANDVDETKCALYEAQWGSSDLVCKNVFDVDPGAVPTADIAWASSPCTDLSLAGKRNGLVEGRESNAFFGFADVIAGMGDRKPRALILENVCGLASSHDGMDFRIVVETFNELGYSVDALELNARRWLPQSRPRMFVVGLLNPLGGGEVDSSLRPDKLAWIHSDESLVTHVTPLPAFPDLKSGGFMKLAEKLPDDDPRWWSDERVCAFAKSLSENQRSRFDRLMKSRRVVARTAYRRTRNGVPVWELRDDDIAGCLRTARGGSSKQAVAFLGKGKARIRWMTGLEYARLQGAGTFNIAQFTESQVHYAFGDAVAVPAVSWLMRAAVLPALGGASDEVVLREAL</sequence>
<proteinExistence type="inferred from homology"/>
<dbReference type="Gene3D" id="3.40.50.150">
    <property type="entry name" value="Vaccinia Virus protein VP39"/>
    <property type="match status" value="1"/>
</dbReference>
<dbReference type="GO" id="GO:0003886">
    <property type="term" value="F:DNA (cytosine-5-)-methyltransferase activity"/>
    <property type="evidence" value="ECO:0007669"/>
    <property type="project" value="UniProtKB-EC"/>
</dbReference>
<evidence type="ECO:0000256" key="6">
    <source>
        <dbReference type="PROSITE-ProRule" id="PRU01016"/>
    </source>
</evidence>
<dbReference type="PROSITE" id="PS51679">
    <property type="entry name" value="SAM_MT_C5"/>
    <property type="match status" value="1"/>
</dbReference>
<dbReference type="GO" id="GO:0009307">
    <property type="term" value="P:DNA restriction-modification system"/>
    <property type="evidence" value="ECO:0007669"/>
    <property type="project" value="UniProtKB-KW"/>
</dbReference>
<dbReference type="GO" id="GO:0032259">
    <property type="term" value="P:methylation"/>
    <property type="evidence" value="ECO:0007669"/>
    <property type="project" value="UniProtKB-KW"/>
</dbReference>
<keyword evidence="4 6" id="KW-0949">S-adenosyl-L-methionine</keyword>
<evidence type="ECO:0000256" key="2">
    <source>
        <dbReference type="ARBA" id="ARBA00022603"/>
    </source>
</evidence>
<keyword evidence="9" id="KW-1185">Reference proteome</keyword>
<gene>
    <name evidence="8" type="ORF">C2L80_12145</name>
</gene>
<dbReference type="PRINTS" id="PR00105">
    <property type="entry name" value="C5METTRFRASE"/>
</dbReference>
<evidence type="ECO:0000256" key="7">
    <source>
        <dbReference type="RuleBase" id="RU000416"/>
    </source>
</evidence>